<comment type="caution">
    <text evidence="3">The sequence shown here is derived from an EMBL/GenBank/DDBJ whole genome shotgun (WGS) entry which is preliminary data.</text>
</comment>
<dbReference type="Gene3D" id="2.60.120.260">
    <property type="entry name" value="Galactose-binding domain-like"/>
    <property type="match status" value="1"/>
</dbReference>
<dbReference type="InterPro" id="IPR005674">
    <property type="entry name" value="CocE/Ser_esterase"/>
</dbReference>
<evidence type="ECO:0000256" key="1">
    <source>
        <dbReference type="ARBA" id="ARBA00022801"/>
    </source>
</evidence>
<dbReference type="InterPro" id="IPR000383">
    <property type="entry name" value="Xaa-Pro-like_dom"/>
</dbReference>
<dbReference type="Gene3D" id="1.10.3020.10">
    <property type="entry name" value="alpha-amino acid ester hydrolase ( Helical cap domain)"/>
    <property type="match status" value="1"/>
</dbReference>
<gene>
    <name evidence="3" type="ORF">KSF_082010</name>
</gene>
<dbReference type="PANTHER" id="PTHR43056:SF10">
    <property type="entry name" value="COCE_NOND FAMILY, PUTATIVE (AFU_ORTHOLOGUE AFUA_7G00600)-RELATED"/>
    <property type="match status" value="1"/>
</dbReference>
<dbReference type="AlphaFoldDB" id="A0A8J3N718"/>
<accession>A0A8J3N718</accession>
<dbReference type="Proteomes" id="UP000597444">
    <property type="component" value="Unassembled WGS sequence"/>
</dbReference>
<evidence type="ECO:0000259" key="2">
    <source>
        <dbReference type="SMART" id="SM00939"/>
    </source>
</evidence>
<dbReference type="PANTHER" id="PTHR43056">
    <property type="entry name" value="PEPTIDASE S9 PROLYL OLIGOPEPTIDASE"/>
    <property type="match status" value="1"/>
</dbReference>
<dbReference type="SUPFAM" id="SSF49785">
    <property type="entry name" value="Galactose-binding domain-like"/>
    <property type="match status" value="1"/>
</dbReference>
<feature type="domain" description="Xaa-Pro dipeptidyl-peptidase C-terminal" evidence="2">
    <location>
        <begin position="324"/>
        <end position="575"/>
    </location>
</feature>
<dbReference type="NCBIfam" id="TIGR00976">
    <property type="entry name" value="CocE_NonD"/>
    <property type="match status" value="1"/>
</dbReference>
<protein>
    <submittedName>
        <fullName evidence="3">X-Pro dipeptidyl-peptidase</fullName>
    </submittedName>
</protein>
<evidence type="ECO:0000313" key="3">
    <source>
        <dbReference type="EMBL" id="GHO98153.1"/>
    </source>
</evidence>
<dbReference type="RefSeq" id="WP_220208918.1">
    <property type="nucleotide sequence ID" value="NZ_BNJK01000002.1"/>
</dbReference>
<dbReference type="SMART" id="SM00939">
    <property type="entry name" value="PepX_C"/>
    <property type="match status" value="1"/>
</dbReference>
<dbReference type="InterPro" id="IPR013736">
    <property type="entry name" value="Xaa-Pro_dipept_C"/>
</dbReference>
<proteinExistence type="predicted"/>
<dbReference type="GO" id="GO:0008239">
    <property type="term" value="F:dipeptidyl-peptidase activity"/>
    <property type="evidence" value="ECO:0007669"/>
    <property type="project" value="InterPro"/>
</dbReference>
<dbReference type="InterPro" id="IPR050585">
    <property type="entry name" value="Xaa-Pro_dipeptidyl-ppase/CocE"/>
</dbReference>
<dbReference type="InterPro" id="IPR008979">
    <property type="entry name" value="Galactose-bd-like_sf"/>
</dbReference>
<name>A0A8J3N718_9CHLR</name>
<dbReference type="Pfam" id="PF02129">
    <property type="entry name" value="Peptidase_S15"/>
    <property type="match status" value="1"/>
</dbReference>
<keyword evidence="4" id="KW-1185">Reference proteome</keyword>
<dbReference type="Gene3D" id="3.40.50.1820">
    <property type="entry name" value="alpha/beta hydrolase"/>
    <property type="match status" value="1"/>
</dbReference>
<keyword evidence="1" id="KW-0378">Hydrolase</keyword>
<evidence type="ECO:0000313" key="4">
    <source>
        <dbReference type="Proteomes" id="UP000597444"/>
    </source>
</evidence>
<dbReference type="Pfam" id="PF08530">
    <property type="entry name" value="PepX_C"/>
    <property type="match status" value="1"/>
</dbReference>
<dbReference type="SUPFAM" id="SSF53474">
    <property type="entry name" value="alpha/beta-Hydrolases"/>
    <property type="match status" value="1"/>
</dbReference>
<organism evidence="3 4">
    <name type="scientific">Reticulibacter mediterranei</name>
    <dbReference type="NCBI Taxonomy" id="2778369"/>
    <lineage>
        <taxon>Bacteria</taxon>
        <taxon>Bacillati</taxon>
        <taxon>Chloroflexota</taxon>
        <taxon>Ktedonobacteria</taxon>
        <taxon>Ktedonobacterales</taxon>
        <taxon>Reticulibacteraceae</taxon>
        <taxon>Reticulibacter</taxon>
    </lineage>
</organism>
<reference evidence="3" key="1">
    <citation type="submission" date="2020-10" db="EMBL/GenBank/DDBJ databases">
        <title>Taxonomic study of unclassified bacteria belonging to the class Ktedonobacteria.</title>
        <authorList>
            <person name="Yabe S."/>
            <person name="Wang C.M."/>
            <person name="Zheng Y."/>
            <person name="Sakai Y."/>
            <person name="Cavaletti L."/>
            <person name="Monciardini P."/>
            <person name="Donadio S."/>
        </authorList>
    </citation>
    <scope>NUCLEOTIDE SEQUENCE</scope>
    <source>
        <strain evidence="3">ID150040</strain>
    </source>
</reference>
<dbReference type="InterPro" id="IPR029058">
    <property type="entry name" value="AB_hydrolase_fold"/>
</dbReference>
<sequence length="581" mass="65850">MTIEIEQNIMVPMRDGVRLATDVYKPAREGRWPVLLTRLPYNKDLRFPVPGFEQKRVFLELDMDVERVVEAGYVIVAQDTRGRYASEGDFSAFQHEEMDGADTIAWAANQPWSDGNVGMYGVSYQALTQWQAASEQPEALRAIAPAQAPRGTMYPYQGGAFHLHVAFEWTVTQGVTGDVARQVQLGQAPQADLDEIVQAEQKLATLYQRLPLTNQPLIEGRAPYYFDWLAHPTFDAYWQALIPDHFYERITVPALIVAGWYDFFQRDDLAHYQGVKQQAGSDLARQHSRIVIGPWGHGGFLWGLPERQYEEQGAAIKMLTDLQLRWFDHWLKGIDNGVEREKPVKIFVMGINHWREEEEWPLPDTHYRPYYLHSGGHANTLNGDGLLSLEQAGDESEDVYRYNPHHPVPTMGGALMMEEVGPRDQRQVEEREDVLCYTTPPLEQPVEVTGPVELVLYVSSSALDTDFTGKLVDVHPDGRAENLTDGILRARYRESLSAPVLMEPGRIYELHIELGATSNVFLTGHRIRLEVSSSNFPRFDRNTNTGGIIASKDEQALVEATNHIHHDAAHPSHLILPIIER</sequence>
<dbReference type="EMBL" id="BNJK01000002">
    <property type="protein sequence ID" value="GHO98153.1"/>
    <property type="molecule type" value="Genomic_DNA"/>
</dbReference>